<proteinExistence type="predicted"/>
<keyword evidence="1" id="KW-1133">Transmembrane helix</keyword>
<name>A0AAE9C0H2_9CAUD</name>
<dbReference type="InterPro" id="IPR032124">
    <property type="entry name" value="Phage_F116_holin"/>
</dbReference>
<reference evidence="2" key="1">
    <citation type="submission" date="2021-09" db="EMBL/GenBank/DDBJ databases">
        <title>Complete genome analysis of a novel Alcaligenes phage vB_Af_QDWS595.</title>
        <authorList>
            <person name="Jing Y."/>
            <person name="Wang J."/>
        </authorList>
    </citation>
    <scope>NUCLEOTIDE SEQUENCE</scope>
</reference>
<keyword evidence="3" id="KW-1185">Reference proteome</keyword>
<evidence type="ECO:0000313" key="2">
    <source>
        <dbReference type="EMBL" id="UCR75496.1"/>
    </source>
</evidence>
<evidence type="ECO:0000256" key="1">
    <source>
        <dbReference type="SAM" id="Phobius"/>
    </source>
</evidence>
<dbReference type="Proteomes" id="UP000827952">
    <property type="component" value="Segment"/>
</dbReference>
<protein>
    <submittedName>
        <fullName evidence="2">Holin</fullName>
    </submittedName>
</protein>
<keyword evidence="1" id="KW-0472">Membrane</keyword>
<dbReference type="Pfam" id="PF16082">
    <property type="entry name" value="Phage_holin_2_4"/>
    <property type="match status" value="1"/>
</dbReference>
<feature type="transmembrane region" description="Helical" evidence="1">
    <location>
        <begin position="49"/>
        <end position="68"/>
    </location>
</feature>
<gene>
    <name evidence="2" type="ORF">vBAfaPQDWS595_12</name>
</gene>
<dbReference type="EMBL" id="OK149171">
    <property type="protein sequence ID" value="UCR75496.1"/>
    <property type="molecule type" value="Genomic_DNA"/>
</dbReference>
<sequence length="105" mass="11831">MKHRKSGMGIRETVQEVAGDAAMSSAATKWGLVGGSTTSIIGWLSSNQAAVLIGISVTVIGFIVNMYYQRRRDKRESYYLKQEELRKQEIHELEVKRLKGVRCEV</sequence>
<evidence type="ECO:0000313" key="3">
    <source>
        <dbReference type="Proteomes" id="UP000827952"/>
    </source>
</evidence>
<organism evidence="2 3">
    <name type="scientific">Alcaligenes phage vB_Af_QDWS595</name>
    <dbReference type="NCBI Taxonomy" id="2877946"/>
    <lineage>
        <taxon>Viruses</taxon>
        <taxon>Duplodnaviria</taxon>
        <taxon>Heunggongvirae</taxon>
        <taxon>Uroviricota</taxon>
        <taxon>Caudoviricetes</taxon>
        <taxon>Schitoviridae</taxon>
        <taxon>Petruschkyvirus</taxon>
        <taxon>Petruschkyvirus QDWS595</taxon>
    </lineage>
</organism>
<keyword evidence="1" id="KW-0812">Transmembrane</keyword>
<accession>A0AAE9C0H2</accession>